<evidence type="ECO:0000256" key="8">
    <source>
        <dbReference type="SAM" id="SignalP"/>
    </source>
</evidence>
<sequence length="363" mass="39715">MGRMLPASQTKCLLLLILELIGLDKTLGNAHSLCFDHTIKSQSRPGQPWCEVQGLVDTKPFLHYDSDGNKIKPLGLLGEEVNATKAWTELSPQLAEIGRELRMMLPVLKPHKNKTKGPPTLQAKLCCRREAEQCTGASWQFSIDGHTALLLDAMNMKWTVISAGATGIEEWENNPELAAYFRKTSVGDCNHWFQEFLEHWEERLEPETTEPPLKDPDNNHSASVWSTKSELIPVCSVVICGTVVVVVVVVVVVIVIVVVFVVVVVVVKKRRSRQHSRSPATSVPVPGGETRSLHGRSPGFLATLRHSRPSASRMVSSSSRSSFSGKGDSGAGATVGEPYSLTARDDLQGICPPRAPHPTPQPQ</sequence>
<evidence type="ECO:0000313" key="10">
    <source>
        <dbReference type="Proteomes" id="UP001652581"/>
    </source>
</evidence>
<evidence type="ECO:0000256" key="2">
    <source>
        <dbReference type="ARBA" id="ARBA00022729"/>
    </source>
</evidence>
<dbReference type="InterPro" id="IPR011161">
    <property type="entry name" value="MHC_I-like_Ag-recog"/>
</dbReference>
<dbReference type="Proteomes" id="UP001652581">
    <property type="component" value="Chromosome 8"/>
</dbReference>
<evidence type="ECO:0000259" key="9">
    <source>
        <dbReference type="Pfam" id="PF00129"/>
    </source>
</evidence>
<evidence type="ECO:0000256" key="6">
    <source>
        <dbReference type="SAM" id="MobiDB-lite"/>
    </source>
</evidence>
<evidence type="ECO:0000256" key="3">
    <source>
        <dbReference type="ARBA" id="ARBA00023136"/>
    </source>
</evidence>
<keyword evidence="2 8" id="KW-0732">Signal</keyword>
<dbReference type="SUPFAM" id="SSF54452">
    <property type="entry name" value="MHC antigen-recognition domain"/>
    <property type="match status" value="1"/>
</dbReference>
<organism evidence="10 12">
    <name type="scientific">Vicugna pacos</name>
    <name type="common">Alpaca</name>
    <name type="synonym">Lama pacos</name>
    <dbReference type="NCBI Taxonomy" id="30538"/>
    <lineage>
        <taxon>Eukaryota</taxon>
        <taxon>Metazoa</taxon>
        <taxon>Chordata</taxon>
        <taxon>Craniata</taxon>
        <taxon>Vertebrata</taxon>
        <taxon>Euteleostomi</taxon>
        <taxon>Mammalia</taxon>
        <taxon>Eutheria</taxon>
        <taxon>Laurasiatheria</taxon>
        <taxon>Artiodactyla</taxon>
        <taxon>Tylopoda</taxon>
        <taxon>Camelidae</taxon>
        <taxon>Vicugna</taxon>
    </lineage>
</organism>
<dbReference type="GeneID" id="140697756"/>
<feature type="region of interest" description="Disordered" evidence="6">
    <location>
        <begin position="275"/>
        <end position="338"/>
    </location>
</feature>
<dbReference type="InterPro" id="IPR011162">
    <property type="entry name" value="MHC_I/II-like_Ag-recog"/>
</dbReference>
<comment type="subcellular location">
    <subcellularLocation>
        <location evidence="1">Membrane</location>
    </subcellularLocation>
</comment>
<feature type="signal peptide" evidence="8">
    <location>
        <begin position="1"/>
        <end position="28"/>
    </location>
</feature>
<keyword evidence="10" id="KW-1185">Reference proteome</keyword>
<dbReference type="Pfam" id="PF00129">
    <property type="entry name" value="MHC_I"/>
    <property type="match status" value="1"/>
</dbReference>
<feature type="compositionally biased region" description="Low complexity" evidence="6">
    <location>
        <begin position="309"/>
        <end position="326"/>
    </location>
</feature>
<gene>
    <name evidence="11 12" type="primary">LOC140697756</name>
</gene>
<dbReference type="RefSeq" id="XP_072822130.1">
    <property type="nucleotide sequence ID" value="XM_072966029.1"/>
</dbReference>
<dbReference type="PANTHER" id="PTHR16675:SF64">
    <property type="entry name" value="RETINOIC ACID EARLY TRANSCRIPT 1E"/>
    <property type="match status" value="1"/>
</dbReference>
<dbReference type="RefSeq" id="XP_072822131.1">
    <property type="nucleotide sequence ID" value="XM_072966030.1"/>
</dbReference>
<proteinExistence type="predicted"/>
<evidence type="ECO:0000313" key="11">
    <source>
        <dbReference type="RefSeq" id="XP_072822130.1"/>
    </source>
</evidence>
<dbReference type="Gene3D" id="3.30.500.10">
    <property type="entry name" value="MHC class I-like antigen recognition-like"/>
    <property type="match status" value="1"/>
</dbReference>
<dbReference type="InterPro" id="IPR050208">
    <property type="entry name" value="MHC_class-I_related"/>
</dbReference>
<reference evidence="11 12" key="1">
    <citation type="submission" date="2025-05" db="UniProtKB">
        <authorList>
            <consortium name="RefSeq"/>
        </authorList>
    </citation>
    <scope>IDENTIFICATION</scope>
</reference>
<accession>A0ABM5DMJ9</accession>
<keyword evidence="7" id="KW-1133">Transmembrane helix</keyword>
<evidence type="ECO:0000256" key="4">
    <source>
        <dbReference type="ARBA" id="ARBA00023157"/>
    </source>
</evidence>
<keyword evidence="7" id="KW-0812">Transmembrane</keyword>
<feature type="transmembrane region" description="Helical" evidence="7">
    <location>
        <begin position="243"/>
        <end position="267"/>
    </location>
</feature>
<keyword evidence="4" id="KW-1015">Disulfide bond</keyword>
<evidence type="ECO:0000256" key="1">
    <source>
        <dbReference type="ARBA" id="ARBA00004370"/>
    </source>
</evidence>
<feature type="chain" id="PRO_5045028037" evidence="8">
    <location>
        <begin position="29"/>
        <end position="363"/>
    </location>
</feature>
<dbReference type="PANTHER" id="PTHR16675">
    <property type="entry name" value="MHC CLASS I-RELATED"/>
    <property type="match status" value="1"/>
</dbReference>
<name>A0ABM5DMJ9_VICPA</name>
<keyword evidence="3 7" id="KW-0472">Membrane</keyword>
<keyword evidence="5" id="KW-0325">Glycoprotein</keyword>
<dbReference type="InterPro" id="IPR037055">
    <property type="entry name" value="MHC_I-like_Ag-recog_sf"/>
</dbReference>
<protein>
    <submittedName>
        <fullName evidence="11 12">Retinoic acid early transcript 1E-like</fullName>
    </submittedName>
</protein>
<evidence type="ECO:0000256" key="7">
    <source>
        <dbReference type="SAM" id="Phobius"/>
    </source>
</evidence>
<feature type="domain" description="MHC class I-like antigen recognition-like" evidence="9">
    <location>
        <begin position="30"/>
        <end position="202"/>
    </location>
</feature>
<evidence type="ECO:0000256" key="5">
    <source>
        <dbReference type="ARBA" id="ARBA00023180"/>
    </source>
</evidence>
<evidence type="ECO:0000313" key="12">
    <source>
        <dbReference type="RefSeq" id="XP_072822131.1"/>
    </source>
</evidence>